<comment type="caution">
    <text evidence="1">The sequence shown here is derived from an EMBL/GenBank/DDBJ whole genome shotgun (WGS) entry which is preliminary data.</text>
</comment>
<keyword evidence="2" id="KW-1185">Reference proteome</keyword>
<gene>
    <name evidence="1" type="ORF">G210_4557</name>
</gene>
<dbReference type="InterPro" id="IPR055334">
    <property type="entry name" value="PEX8-like"/>
</dbReference>
<dbReference type="OrthoDB" id="2357318at2759"/>
<sequence>MSNLYQKLGPQGRALLNNKGLSTGSNFQGSNVAPQELDFLINELRNPSPELSVNKVLGYLYNYLPYIKHEHNLRLVIASFLNTPVCFGNNVNFEENYLIIEVFKLLFDKKLKVSIPTLSIKTFYTVLLKELKHFQSYNPPANSWKILPIISGVLLSNPTRDELYTNENFIEYKWFFQNWDNEATELFGKAFKYSLSNSFSNNINYLSLISLALVFKKNENVVEKYSEKVSSHLIINQLMQMIFLDPLVSISVYEKFFQLNVNNPNVEKVVQTEILNKPVVKHLNKLSFLLEAYFGLLGFSEPDDDLVRTSLTSITQFNKVLNFTTNNSIFNDFNGSKQSNPLIQSFWFFMKTLLFSETIVFQGILTRFLTANTKFGNSIFWFGRRDLTRIEMQYKNIALELIPNLYYINFILLSIGQGGFDNYNFVYYLTIELSLATGIRFEKNTMYLIANYQEVNMHPDVLNQNYVTTSKILFVLGLWENYLQSPYRQPGYCQEIYDIAINLADSSKYSNDDLLEASHSVLLFYFANSDHIDIPNVTKYVELLLDQFPQRLSATQLSIAIETIGKKIFSNPINYQQSPSVFSNSAENFFTFLLNRFSMIPPGVPIKTKNEGGPLFNSAQPISEIDAQSTLNTLEQDGKVSEDVIDENKAKPPADKLIKEFLPKPKKYEFENRLTPETAREAGIVSLINLIPYFPLSVFINWLNKIWDLITRSDIQEQKFLVGMLWKVISDSLDLNRMELAVNWWYEDKGFSQQLKLTSKI</sequence>
<reference evidence="1 2" key="1">
    <citation type="submission" date="2013-02" db="EMBL/GenBank/DDBJ databases">
        <title>Genome sequence of Candida maltosa Xu316, a potential industrial strain for xylitol and ethanol production.</title>
        <authorList>
            <person name="Yu J."/>
            <person name="Wang Q."/>
            <person name="Geng X."/>
            <person name="Bao W."/>
            <person name="He P."/>
            <person name="Cai J."/>
        </authorList>
    </citation>
    <scope>NUCLEOTIDE SEQUENCE [LARGE SCALE GENOMIC DNA]</scope>
    <source>
        <strain evidence="2">Xu316</strain>
    </source>
</reference>
<accession>M3K542</accession>
<dbReference type="OMA" id="YNFVYYL"/>
<dbReference type="Proteomes" id="UP000011777">
    <property type="component" value="Unassembled WGS sequence"/>
</dbReference>
<name>M3K542_CANMX</name>
<dbReference type="AlphaFoldDB" id="M3K542"/>
<dbReference type="PANTHER" id="PTHR39214">
    <property type="entry name" value="MICROBODY (PEROXISOME) BIOGENESIS PROTEIN PEROXIN 8 (EUROFUNG)"/>
    <property type="match status" value="1"/>
</dbReference>
<dbReference type="HOGENOM" id="CLU_365662_0_0_1"/>
<evidence type="ECO:0000313" key="1">
    <source>
        <dbReference type="EMBL" id="EMG50395.1"/>
    </source>
</evidence>
<protein>
    <submittedName>
        <fullName evidence="1">Peroxisomal matrix protein, putative (Peroxisomal biogenesis factor, putative)</fullName>
    </submittedName>
</protein>
<dbReference type="STRING" id="1245528.M3K542"/>
<dbReference type="PANTHER" id="PTHR39214:SF1">
    <property type="entry name" value="MICROBODY (PEROXISOME) BIOGENESIS PROTEIN PEROXIN 8 (EUROFUNG)"/>
    <property type="match status" value="1"/>
</dbReference>
<dbReference type="eggNOG" id="ENOG502S5X6">
    <property type="taxonomic scope" value="Eukaryota"/>
</dbReference>
<evidence type="ECO:0000313" key="2">
    <source>
        <dbReference type="Proteomes" id="UP000011777"/>
    </source>
</evidence>
<dbReference type="EMBL" id="AOGT01000282">
    <property type="protein sequence ID" value="EMG50395.1"/>
    <property type="molecule type" value="Genomic_DNA"/>
</dbReference>
<organism evidence="1 2">
    <name type="scientific">Candida maltosa (strain Xu316)</name>
    <name type="common">Yeast</name>
    <dbReference type="NCBI Taxonomy" id="1245528"/>
    <lineage>
        <taxon>Eukaryota</taxon>
        <taxon>Fungi</taxon>
        <taxon>Dikarya</taxon>
        <taxon>Ascomycota</taxon>
        <taxon>Saccharomycotina</taxon>
        <taxon>Pichiomycetes</taxon>
        <taxon>Debaryomycetaceae</taxon>
        <taxon>Candida/Lodderomyces clade</taxon>
        <taxon>Candida</taxon>
    </lineage>
</organism>
<proteinExistence type="predicted"/>